<evidence type="ECO:0000256" key="4">
    <source>
        <dbReference type="ARBA" id="ARBA00022553"/>
    </source>
</evidence>
<evidence type="ECO:0000256" key="10">
    <source>
        <dbReference type="PROSITE-ProRule" id="PRU00169"/>
    </source>
</evidence>
<dbReference type="SUPFAM" id="SSF52172">
    <property type="entry name" value="CheY-like"/>
    <property type="match status" value="1"/>
</dbReference>
<dbReference type="OrthoDB" id="324626at2"/>
<dbReference type="SMART" id="SM00342">
    <property type="entry name" value="HTH_ARAC"/>
    <property type="match status" value="1"/>
</dbReference>
<dbReference type="RefSeq" id="WP_025488221.1">
    <property type="nucleotide sequence ID" value="NZ_CALBAU010000443.1"/>
</dbReference>
<evidence type="ECO:0000256" key="3">
    <source>
        <dbReference type="ARBA" id="ARBA00022490"/>
    </source>
</evidence>
<dbReference type="GeneID" id="97985653"/>
<keyword evidence="6" id="KW-0805">Transcription regulation</keyword>
<evidence type="ECO:0000256" key="8">
    <source>
        <dbReference type="ARBA" id="ARBA00023163"/>
    </source>
</evidence>
<comment type="caution">
    <text evidence="13">The sequence shown here is derived from an EMBL/GenBank/DDBJ whole genome shotgun (WGS) entry which is preliminary data.</text>
</comment>
<keyword evidence="8" id="KW-0804">Transcription</keyword>
<dbReference type="AlphaFoldDB" id="A0A3E3IDE6"/>
<dbReference type="CDD" id="cd17536">
    <property type="entry name" value="REC_YesN-like"/>
    <property type="match status" value="1"/>
</dbReference>
<dbReference type="InterPro" id="IPR011006">
    <property type="entry name" value="CheY-like_superfamily"/>
</dbReference>
<reference evidence="13 16" key="1">
    <citation type="submission" date="2018-08" db="EMBL/GenBank/DDBJ databases">
        <title>A genome reference for cultivated species of the human gut microbiota.</title>
        <authorList>
            <person name="Zou Y."/>
            <person name="Xue W."/>
            <person name="Luo G."/>
        </authorList>
    </citation>
    <scope>NUCLEOTIDE SEQUENCE [LARGE SCALE GENOMIC DNA]</scope>
    <source>
        <strain evidence="14 16">AF26-4BH</strain>
        <strain evidence="13">TF05-5AC</strain>
    </source>
</reference>
<evidence type="ECO:0000256" key="7">
    <source>
        <dbReference type="ARBA" id="ARBA00023125"/>
    </source>
</evidence>
<feature type="modified residue" description="4-aspartylphosphate" evidence="10">
    <location>
        <position position="55"/>
    </location>
</feature>
<dbReference type="PROSITE" id="PS00041">
    <property type="entry name" value="HTH_ARAC_FAMILY_1"/>
    <property type="match status" value="1"/>
</dbReference>
<evidence type="ECO:0000313" key="15">
    <source>
        <dbReference type="Proteomes" id="UP000260812"/>
    </source>
</evidence>
<evidence type="ECO:0000313" key="16">
    <source>
        <dbReference type="Proteomes" id="UP000261166"/>
    </source>
</evidence>
<dbReference type="Gene3D" id="1.10.10.60">
    <property type="entry name" value="Homeodomain-like"/>
    <property type="match status" value="2"/>
</dbReference>
<dbReference type="PROSITE" id="PS50110">
    <property type="entry name" value="RESPONSE_REGULATORY"/>
    <property type="match status" value="1"/>
</dbReference>
<evidence type="ECO:0000313" key="13">
    <source>
        <dbReference type="EMBL" id="RGE65090.1"/>
    </source>
</evidence>
<dbReference type="InterPro" id="IPR001789">
    <property type="entry name" value="Sig_transdc_resp-reg_receiver"/>
</dbReference>
<dbReference type="InterPro" id="IPR020449">
    <property type="entry name" value="Tscrpt_reg_AraC-type_HTH"/>
</dbReference>
<comment type="function">
    <text evidence="9">May play the central regulatory role in sporulation. It may be an element of the effector pathway responsible for the activation of sporulation genes in response to nutritional stress. Spo0A may act in concert with spo0H (a sigma factor) to control the expression of some genes that are critical to the sporulation process.</text>
</comment>
<dbReference type="Gene3D" id="3.40.50.2300">
    <property type="match status" value="1"/>
</dbReference>
<dbReference type="InterPro" id="IPR009057">
    <property type="entry name" value="Homeodomain-like_sf"/>
</dbReference>
<dbReference type="PRINTS" id="PR00032">
    <property type="entry name" value="HTHARAC"/>
</dbReference>
<dbReference type="Proteomes" id="UP000260812">
    <property type="component" value="Unassembled WGS sequence"/>
</dbReference>
<keyword evidence="3" id="KW-0963">Cytoplasm</keyword>
<dbReference type="EMBL" id="QVLU01000004">
    <property type="protein sequence ID" value="RGE73108.1"/>
    <property type="molecule type" value="Genomic_DNA"/>
</dbReference>
<dbReference type="PROSITE" id="PS01124">
    <property type="entry name" value="HTH_ARAC_FAMILY_2"/>
    <property type="match status" value="1"/>
</dbReference>
<dbReference type="GO" id="GO:0000160">
    <property type="term" value="P:phosphorelay signal transduction system"/>
    <property type="evidence" value="ECO:0007669"/>
    <property type="project" value="UniProtKB-KW"/>
</dbReference>
<dbReference type="Proteomes" id="UP000261166">
    <property type="component" value="Unassembled WGS sequence"/>
</dbReference>
<dbReference type="Pfam" id="PF12833">
    <property type="entry name" value="HTH_18"/>
    <property type="match status" value="1"/>
</dbReference>
<dbReference type="SMART" id="SM00448">
    <property type="entry name" value="REC"/>
    <property type="match status" value="1"/>
</dbReference>
<evidence type="ECO:0000256" key="2">
    <source>
        <dbReference type="ARBA" id="ARBA00018672"/>
    </source>
</evidence>
<dbReference type="EMBL" id="QVLV01000001">
    <property type="protein sequence ID" value="RGE65090.1"/>
    <property type="molecule type" value="Genomic_DNA"/>
</dbReference>
<organism evidence="13 15">
    <name type="scientific">Eisenbergiella massiliensis</name>
    <dbReference type="NCBI Taxonomy" id="1720294"/>
    <lineage>
        <taxon>Bacteria</taxon>
        <taxon>Bacillati</taxon>
        <taxon>Bacillota</taxon>
        <taxon>Clostridia</taxon>
        <taxon>Lachnospirales</taxon>
        <taxon>Lachnospiraceae</taxon>
        <taxon>Eisenbergiella</taxon>
    </lineage>
</organism>
<evidence type="ECO:0000256" key="6">
    <source>
        <dbReference type="ARBA" id="ARBA00023015"/>
    </source>
</evidence>
<feature type="domain" description="HTH araC/xylS-type" evidence="11">
    <location>
        <begin position="303"/>
        <end position="401"/>
    </location>
</feature>
<dbReference type="InterPro" id="IPR018060">
    <property type="entry name" value="HTH_AraC"/>
</dbReference>
<keyword evidence="7 13" id="KW-0238">DNA-binding</keyword>
<dbReference type="PANTHER" id="PTHR42713">
    <property type="entry name" value="HISTIDINE KINASE-RELATED"/>
    <property type="match status" value="1"/>
</dbReference>
<proteinExistence type="predicted"/>
<keyword evidence="5" id="KW-0902">Two-component regulatory system</keyword>
<gene>
    <name evidence="14" type="ORF">DWY69_06405</name>
    <name evidence="13" type="ORF">DXC51_01835</name>
</gene>
<name>A0A3E3IDE6_9FIRM</name>
<keyword evidence="4 10" id="KW-0597">Phosphoprotein</keyword>
<dbReference type="GO" id="GO:0005737">
    <property type="term" value="C:cytoplasm"/>
    <property type="evidence" value="ECO:0007669"/>
    <property type="project" value="UniProtKB-SubCell"/>
</dbReference>
<dbReference type="InterPro" id="IPR018062">
    <property type="entry name" value="HTH_AraC-typ_CS"/>
</dbReference>
<evidence type="ECO:0000256" key="5">
    <source>
        <dbReference type="ARBA" id="ARBA00023012"/>
    </source>
</evidence>
<protein>
    <recommendedName>
        <fullName evidence="2">Stage 0 sporulation protein A homolog</fullName>
    </recommendedName>
</protein>
<evidence type="ECO:0000256" key="1">
    <source>
        <dbReference type="ARBA" id="ARBA00004496"/>
    </source>
</evidence>
<feature type="domain" description="Response regulatory" evidence="12">
    <location>
        <begin position="3"/>
        <end position="120"/>
    </location>
</feature>
<accession>A0A3E3IDE6</accession>
<dbReference type="GO" id="GO:0003700">
    <property type="term" value="F:DNA-binding transcription factor activity"/>
    <property type="evidence" value="ECO:0007669"/>
    <property type="project" value="InterPro"/>
</dbReference>
<dbReference type="InterPro" id="IPR051552">
    <property type="entry name" value="HptR"/>
</dbReference>
<sequence>MFQVLLCDDEISVTNFLKNSIPWESLGIENIHTASDGREALAVLEKNQVDLLITDIRMPRMDGLELLAKVRQTTPDTHCILLTAYGEFEYAKAAFRLGVDNYLLKPIQVEELTETIENTVENMYLHRKNQEVLFRENILRRWLTGSIGEDELGERSSLLGDINIYQRSYCAVCMSKAEHSISLSAFTEKCVPELSRVYDCLHVWDNQGYYVLIVSGKEIDREQLAGVLRQTARQLDISDKIRIAAGAVAEQSENLCVSYQGAVKLLSSPEPPAGTVQLVPDNSRIEADPDASIDYVNLSPIIQKAIDYIHKEYANGVSIKDFCAKHTITTAYLGYLFKKETNTFFNNYLNTYRLEKAREQLVNSQEKVNTIAEKNGFTSTSYFITSFKKYTGMSPQKYREQNQ</sequence>
<dbReference type="SUPFAM" id="SSF46689">
    <property type="entry name" value="Homeodomain-like"/>
    <property type="match status" value="1"/>
</dbReference>
<dbReference type="Pfam" id="PF00072">
    <property type="entry name" value="Response_reg"/>
    <property type="match status" value="1"/>
</dbReference>
<evidence type="ECO:0000313" key="14">
    <source>
        <dbReference type="EMBL" id="RGE73108.1"/>
    </source>
</evidence>
<evidence type="ECO:0000259" key="11">
    <source>
        <dbReference type="PROSITE" id="PS01124"/>
    </source>
</evidence>
<keyword evidence="15" id="KW-1185">Reference proteome</keyword>
<evidence type="ECO:0000256" key="9">
    <source>
        <dbReference type="ARBA" id="ARBA00024867"/>
    </source>
</evidence>
<dbReference type="GO" id="GO:0043565">
    <property type="term" value="F:sequence-specific DNA binding"/>
    <property type="evidence" value="ECO:0007669"/>
    <property type="project" value="InterPro"/>
</dbReference>
<dbReference type="PANTHER" id="PTHR42713:SF3">
    <property type="entry name" value="TRANSCRIPTIONAL REGULATORY PROTEIN HPTR"/>
    <property type="match status" value="1"/>
</dbReference>
<evidence type="ECO:0000259" key="12">
    <source>
        <dbReference type="PROSITE" id="PS50110"/>
    </source>
</evidence>
<comment type="subcellular location">
    <subcellularLocation>
        <location evidence="1">Cytoplasm</location>
    </subcellularLocation>
</comment>